<dbReference type="Proteomes" id="UP001160301">
    <property type="component" value="Unassembled WGS sequence"/>
</dbReference>
<evidence type="ECO:0000256" key="8">
    <source>
        <dbReference type="SAM" id="SignalP"/>
    </source>
</evidence>
<evidence type="ECO:0000313" key="10">
    <source>
        <dbReference type="Proteomes" id="UP001160301"/>
    </source>
</evidence>
<reference evidence="9 10" key="1">
    <citation type="submission" date="2023-04" db="EMBL/GenBank/DDBJ databases">
        <title>The genome sequence of Polyangium sorediatum DSM14670.</title>
        <authorList>
            <person name="Zhang X."/>
        </authorList>
    </citation>
    <scope>NUCLEOTIDE SEQUENCE [LARGE SCALE GENOMIC DNA]</scope>
    <source>
        <strain evidence="9 10">DSM 14670</strain>
    </source>
</reference>
<evidence type="ECO:0000256" key="6">
    <source>
        <dbReference type="ARBA" id="ARBA00022833"/>
    </source>
</evidence>
<evidence type="ECO:0000256" key="4">
    <source>
        <dbReference type="ARBA" id="ARBA00022764"/>
    </source>
</evidence>
<dbReference type="Pfam" id="PF03411">
    <property type="entry name" value="Peptidase_M74"/>
    <property type="match status" value="1"/>
</dbReference>
<keyword evidence="5" id="KW-0378">Hydrolase</keyword>
<dbReference type="Gene3D" id="3.30.1380.10">
    <property type="match status" value="1"/>
</dbReference>
<keyword evidence="7" id="KW-0482">Metalloprotease</keyword>
<evidence type="ECO:0000313" key="9">
    <source>
        <dbReference type="EMBL" id="MDI1428526.1"/>
    </source>
</evidence>
<comment type="caution">
    <text evidence="9">The sequence shown here is derived from an EMBL/GenBank/DDBJ whole genome shotgun (WGS) entry which is preliminary data.</text>
</comment>
<feature type="signal peptide" evidence="8">
    <location>
        <begin position="1"/>
        <end position="26"/>
    </location>
</feature>
<evidence type="ECO:0000256" key="3">
    <source>
        <dbReference type="ARBA" id="ARBA00022729"/>
    </source>
</evidence>
<evidence type="ECO:0000256" key="7">
    <source>
        <dbReference type="ARBA" id="ARBA00023049"/>
    </source>
</evidence>
<organism evidence="9 10">
    <name type="scientific">Polyangium sorediatum</name>
    <dbReference type="NCBI Taxonomy" id="889274"/>
    <lineage>
        <taxon>Bacteria</taxon>
        <taxon>Pseudomonadati</taxon>
        <taxon>Myxococcota</taxon>
        <taxon>Polyangia</taxon>
        <taxon>Polyangiales</taxon>
        <taxon>Polyangiaceae</taxon>
        <taxon>Polyangium</taxon>
    </lineage>
</organism>
<evidence type="ECO:0000256" key="2">
    <source>
        <dbReference type="ARBA" id="ARBA00022723"/>
    </source>
</evidence>
<gene>
    <name evidence="9" type="ORF">QHF89_03450</name>
</gene>
<evidence type="ECO:0000256" key="5">
    <source>
        <dbReference type="ARBA" id="ARBA00022801"/>
    </source>
</evidence>
<accession>A0ABT6NJN9</accession>
<dbReference type="SUPFAM" id="SSF55166">
    <property type="entry name" value="Hedgehog/DD-peptidase"/>
    <property type="match status" value="1"/>
</dbReference>
<dbReference type="InterPro" id="IPR009045">
    <property type="entry name" value="Zn_M74/Hedgehog-like"/>
</dbReference>
<keyword evidence="10" id="KW-1185">Reference proteome</keyword>
<dbReference type="InterPro" id="IPR005073">
    <property type="entry name" value="Peptidase_M74"/>
</dbReference>
<dbReference type="EMBL" id="JARZHI010000002">
    <property type="protein sequence ID" value="MDI1428526.1"/>
    <property type="molecule type" value="Genomic_DNA"/>
</dbReference>
<evidence type="ECO:0000256" key="1">
    <source>
        <dbReference type="ARBA" id="ARBA00022670"/>
    </source>
</evidence>
<name>A0ABT6NJN9_9BACT</name>
<keyword evidence="3 8" id="KW-0732">Signal</keyword>
<keyword evidence="6" id="KW-0862">Zinc</keyword>
<keyword evidence="1" id="KW-0645">Protease</keyword>
<protein>
    <submittedName>
        <fullName evidence="9">Penicillin-insensitive murein endopeptidase</fullName>
    </submittedName>
</protein>
<dbReference type="RefSeq" id="WP_284719998.1">
    <property type="nucleotide sequence ID" value="NZ_JARZHI010000002.1"/>
</dbReference>
<keyword evidence="2" id="KW-0479">Metal-binding</keyword>
<sequence length="318" mass="33843">MRSVPPRALGSAIVIVAAASIVVAAAQRGAPSRANDGAPAAPVTSALRLGALPGVASVLAPAPPNDVPAAVAPAEAPNVPARCAPEPAIEVRVSEPPPAAELFRLAKEKPETLGSASLGSPTRGSLFGGVELKDSEGLLRAGGYGWGTELVIRSIERAVREVRRCFPGSPSLYVGDIARERGGWLKPHRSHQSGLDADIGYYYKTQATWYQRATAQNLDAARTWALVRSLIEGGNVEMIFIDVSVQRLLQAHVASLPEGERPAEDVFPSPTKRDTLIRHAWGHATHFHVRFRDPAAVALGHRLADIVPRLRGARRAPR</sequence>
<proteinExistence type="predicted"/>
<keyword evidence="4" id="KW-0574">Periplasm</keyword>
<feature type="chain" id="PRO_5047412997" evidence="8">
    <location>
        <begin position="27"/>
        <end position="318"/>
    </location>
</feature>